<dbReference type="EMBL" id="JAEHNZ010000002">
    <property type="protein sequence ID" value="MBK0396407.1"/>
    <property type="molecule type" value="Genomic_DNA"/>
</dbReference>
<gene>
    <name evidence="9" type="ORF">JDW22_07420</name>
</gene>
<dbReference type="SUPFAM" id="SSF50685">
    <property type="entry name" value="Barwin-like endoglucanases"/>
    <property type="match status" value="1"/>
</dbReference>
<dbReference type="PANTHER" id="PTHR30124:SF0">
    <property type="entry name" value="MEMBRANE-BOUND LYTIC MUREIN TRANSGLYCOSYLASE A"/>
    <property type="match status" value="1"/>
</dbReference>
<dbReference type="InterPro" id="IPR005300">
    <property type="entry name" value="MltA_B"/>
</dbReference>
<feature type="domain" description="Lytic transglycosylase MltA" evidence="8">
    <location>
        <begin position="150"/>
        <end position="340"/>
    </location>
</feature>
<evidence type="ECO:0000259" key="8">
    <source>
        <dbReference type="SMART" id="SM00925"/>
    </source>
</evidence>
<dbReference type="PANTHER" id="PTHR30124">
    <property type="entry name" value="MEMBRANE-BOUND LYTIC MUREIN TRANSGLYCOSYLASE A"/>
    <property type="match status" value="1"/>
</dbReference>
<dbReference type="Gene3D" id="2.40.240.50">
    <property type="entry name" value="Barwin-like endoglucanases"/>
    <property type="match status" value="1"/>
</dbReference>
<dbReference type="InterPro" id="IPR036908">
    <property type="entry name" value="RlpA-like_sf"/>
</dbReference>
<dbReference type="CDD" id="cd14485">
    <property type="entry name" value="mltA_like_LT_A"/>
    <property type="match status" value="1"/>
</dbReference>
<dbReference type="EC" id="4.2.2.n1" evidence="2"/>
<keyword evidence="10" id="KW-1185">Reference proteome</keyword>
<keyword evidence="7" id="KW-0732">Signal</keyword>
<comment type="catalytic activity">
    <reaction evidence="1">
        <text>Exolytic cleavage of the (1-&gt;4)-beta-glycosidic linkage between N-acetylmuramic acid (MurNAc) and N-acetylglucosamine (GlcNAc) residues in peptidoglycan, from either the reducing or the non-reducing ends of the peptidoglycan chains, with concomitant formation of a 1,6-anhydrobond in the MurNAc residue.</text>
        <dbReference type="EC" id="4.2.2.n1"/>
    </reaction>
</comment>
<evidence type="ECO:0000256" key="4">
    <source>
        <dbReference type="ARBA" id="ARBA00023316"/>
    </source>
</evidence>
<evidence type="ECO:0000313" key="9">
    <source>
        <dbReference type="EMBL" id="MBK0396407.1"/>
    </source>
</evidence>
<dbReference type="CDD" id="cd14668">
    <property type="entry name" value="mlta_B"/>
    <property type="match status" value="1"/>
</dbReference>
<feature type="signal peptide" evidence="7">
    <location>
        <begin position="1"/>
        <end position="19"/>
    </location>
</feature>
<evidence type="ECO:0000256" key="7">
    <source>
        <dbReference type="SAM" id="SignalP"/>
    </source>
</evidence>
<reference evidence="9 10" key="1">
    <citation type="journal article" date="2021" name="Pathogens">
        <title>Isolation and Characterization of Kingella bonacorsii sp. nov., A Novel Kingella Species Detected in a Stable Periodontitis Subject.</title>
        <authorList>
            <person name="Antezack A."/>
            <person name="Boxberger M."/>
            <person name="Rolland C."/>
            <person name="Monnet-Corti V."/>
            <person name="La Scola B."/>
        </authorList>
    </citation>
    <scope>NUCLEOTIDE SEQUENCE [LARGE SCALE GENOMIC DNA]</scope>
    <source>
        <strain evidence="9 10">Marseille-Q4569</strain>
    </source>
</reference>
<dbReference type="Gene3D" id="2.40.40.10">
    <property type="entry name" value="RlpA-like domain"/>
    <property type="match status" value="1"/>
</dbReference>
<dbReference type="Proteomes" id="UP000614058">
    <property type="component" value="Unassembled WGS sequence"/>
</dbReference>
<accession>A0ABS1BT11</accession>
<dbReference type="Pfam" id="PF03562">
    <property type="entry name" value="MltA"/>
    <property type="match status" value="1"/>
</dbReference>
<evidence type="ECO:0000256" key="6">
    <source>
        <dbReference type="SAM" id="MobiDB-lite"/>
    </source>
</evidence>
<dbReference type="RefSeq" id="WP_200522496.1">
    <property type="nucleotide sequence ID" value="NZ_JAEHNZ010000002.1"/>
</dbReference>
<dbReference type="Pfam" id="PF06725">
    <property type="entry name" value="3D"/>
    <property type="match status" value="1"/>
</dbReference>
<proteinExistence type="predicted"/>
<evidence type="ECO:0000256" key="2">
    <source>
        <dbReference type="ARBA" id="ARBA00012587"/>
    </source>
</evidence>
<evidence type="ECO:0000313" key="10">
    <source>
        <dbReference type="Proteomes" id="UP000614058"/>
    </source>
</evidence>
<dbReference type="PROSITE" id="PS51257">
    <property type="entry name" value="PROKAR_LIPOPROTEIN"/>
    <property type="match status" value="1"/>
</dbReference>
<evidence type="ECO:0000256" key="1">
    <source>
        <dbReference type="ARBA" id="ARBA00001420"/>
    </source>
</evidence>
<organism evidence="9 10">
    <name type="scientific">Kingella bonacorsii</name>
    <dbReference type="NCBI Taxonomy" id="2796361"/>
    <lineage>
        <taxon>Bacteria</taxon>
        <taxon>Pseudomonadati</taxon>
        <taxon>Pseudomonadota</taxon>
        <taxon>Betaproteobacteria</taxon>
        <taxon>Neisseriales</taxon>
        <taxon>Neisseriaceae</taxon>
        <taxon>Kingella</taxon>
    </lineage>
</organism>
<dbReference type="Gene3D" id="2.40.50.270">
    <property type="entry name" value="transglycosylase MltA"/>
    <property type="match status" value="1"/>
</dbReference>
<feature type="compositionally biased region" description="Polar residues" evidence="6">
    <location>
        <begin position="24"/>
        <end position="33"/>
    </location>
</feature>
<name>A0ABS1BT11_9NEIS</name>
<evidence type="ECO:0000256" key="3">
    <source>
        <dbReference type="ARBA" id="ARBA00023239"/>
    </source>
</evidence>
<evidence type="ECO:0000256" key="5">
    <source>
        <dbReference type="ARBA" id="ARBA00030918"/>
    </source>
</evidence>
<feature type="chain" id="PRO_5045322593" description="peptidoglycan lytic exotransglycosylase" evidence="7">
    <location>
        <begin position="20"/>
        <end position="447"/>
    </location>
</feature>
<feature type="region of interest" description="Disordered" evidence="6">
    <location>
        <begin position="24"/>
        <end position="63"/>
    </location>
</feature>
<feature type="compositionally biased region" description="Polar residues" evidence="6">
    <location>
        <begin position="44"/>
        <end position="63"/>
    </location>
</feature>
<protein>
    <recommendedName>
        <fullName evidence="2">peptidoglycan lytic exotransglycosylase</fullName>
        <ecNumber evidence="2">4.2.2.n1</ecNumber>
    </recommendedName>
    <alternativeName>
        <fullName evidence="5">Murein hydrolase A</fullName>
    </alternativeName>
</protein>
<dbReference type="InterPro" id="IPR010611">
    <property type="entry name" value="3D_dom"/>
</dbReference>
<keyword evidence="3" id="KW-0456">Lyase</keyword>
<comment type="caution">
    <text evidence="9">The sequence shown here is derived from an EMBL/GenBank/DDBJ whole genome shotgun (WGS) entry which is preliminary data.</text>
</comment>
<sequence length="447" mass="48175">MSPQIRLAALAALTLLLTACPTTMPSRQGQSSHTHNHIPAPYNPNLSAGTAVSRGTTLQPTGSSTTYRAVSFQELPQWNEQSFGESLAAFQKSCLKLANQAKWQYTCARANQTARNTAAAKAFFEQNFTPWQVSERGQASGKITGYYEPVLHGDTRNTSTARFPIYGIPSDFVSIPLPANLRNSKASVRVAPTGNNRGAIQSNGAYIANLAQFPITARTTALKGRFVGNQFVPYFTRAQINAGALNGRAPILGYANDPVELFFMHIQGSGRLRTPAGNFVRLGFADKNEYPYVSIGQYMSTRGYLPLAQTSMQNIKSWMGRNPNRLAEVLGQNPSYVFFKVLDGSSDQGPVGALGVPLTGGYSGAVDKHHITLGAPLFLATSHPANANAGLNRLIVAQDTGSAIKGAVRVDYFWGYGDEAGQLAGRHNATGYVWQLLPLGVLPTYQP</sequence>
<dbReference type="InterPro" id="IPR026044">
    <property type="entry name" value="MltA"/>
</dbReference>
<dbReference type="PIRSF" id="PIRSF019422">
    <property type="entry name" value="MltA"/>
    <property type="match status" value="1"/>
</dbReference>
<dbReference type="SMART" id="SM00925">
    <property type="entry name" value="MltA"/>
    <property type="match status" value="1"/>
</dbReference>
<keyword evidence="4" id="KW-0961">Cell wall biogenesis/degradation</keyword>